<dbReference type="InterPro" id="IPR001810">
    <property type="entry name" value="F-box_dom"/>
</dbReference>
<sequence>MSSPFPLLRLPGVVLCEIFKSLSIGEKIMLSFCSKKVSIQINIARLYSQKVIVDLDLLYQRIIVYSENDQDFFKVSIYPDSGKTFNSNTQQFSIACRTTGITTFWKNDQKGFLFITHHLWKMFPCKMSIDSSFYSSDLFQPTISMLFDLQVEFEELNIVLQVLKDHNLFWDQTSSKFGLVEYLRISSIPNPGFKPVFISWPQKIDIWKSYWFTLEHLLECTCTRIILRKSHQNEDLNVIIENWKAGGFPNLEYLYVESHYIRNNGTTILGMYLLELDGKVIQTDDESSRATFELGYQSNEMSVTPLQLPLHYILK</sequence>
<reference evidence="2" key="1">
    <citation type="submission" date="2007-07" db="EMBL/GenBank/DDBJ databases">
        <title>PCAP assembly of the Caenorhabditis remanei genome.</title>
        <authorList>
            <consortium name="The Caenorhabditis remanei Sequencing Consortium"/>
            <person name="Wilson R.K."/>
        </authorList>
    </citation>
    <scope>NUCLEOTIDE SEQUENCE [LARGE SCALE GENOMIC DNA]</scope>
    <source>
        <strain evidence="2">PB4641</strain>
    </source>
</reference>
<proteinExistence type="predicted"/>
<evidence type="ECO:0000313" key="3">
    <source>
        <dbReference type="Proteomes" id="UP000008281"/>
    </source>
</evidence>
<organism evidence="3">
    <name type="scientific">Caenorhabditis remanei</name>
    <name type="common">Caenorhabditis vulgaris</name>
    <dbReference type="NCBI Taxonomy" id="31234"/>
    <lineage>
        <taxon>Eukaryota</taxon>
        <taxon>Metazoa</taxon>
        <taxon>Ecdysozoa</taxon>
        <taxon>Nematoda</taxon>
        <taxon>Chromadorea</taxon>
        <taxon>Rhabditida</taxon>
        <taxon>Rhabditina</taxon>
        <taxon>Rhabditomorpha</taxon>
        <taxon>Rhabditoidea</taxon>
        <taxon>Rhabditidae</taxon>
        <taxon>Peloderinae</taxon>
        <taxon>Caenorhabditis</taxon>
    </lineage>
</organism>
<dbReference type="InterPro" id="IPR012885">
    <property type="entry name" value="F-box_Sdz-33"/>
</dbReference>
<gene>
    <name evidence="2" type="ORF">CRE_21989</name>
</gene>
<protein>
    <recommendedName>
        <fullName evidence="1">F-box domain-containing protein</fullName>
    </recommendedName>
</protein>
<evidence type="ECO:0000313" key="2">
    <source>
        <dbReference type="EMBL" id="EFO85081.1"/>
    </source>
</evidence>
<dbReference type="EMBL" id="DS268519">
    <property type="protein sequence ID" value="EFO85081.1"/>
    <property type="molecule type" value="Genomic_DNA"/>
</dbReference>
<evidence type="ECO:0000259" key="1">
    <source>
        <dbReference type="PROSITE" id="PS50181"/>
    </source>
</evidence>
<dbReference type="Proteomes" id="UP000008281">
    <property type="component" value="Unassembled WGS sequence"/>
</dbReference>
<dbReference type="PANTHER" id="PTHR21503">
    <property type="entry name" value="F-BOX-CONTAINING HYPOTHETICAL PROTEIN C.ELEGANS"/>
    <property type="match status" value="1"/>
</dbReference>
<dbReference type="Pfam" id="PF00646">
    <property type="entry name" value="F-box"/>
    <property type="match status" value="1"/>
</dbReference>
<name>E3N3H3_CAERE</name>
<dbReference type="STRING" id="31234.E3N3H3"/>
<dbReference type="eggNOG" id="ENOG502RT6G">
    <property type="taxonomic scope" value="Eukaryota"/>
</dbReference>
<dbReference type="Pfam" id="PF07735">
    <property type="entry name" value="FBA_2"/>
    <property type="match status" value="1"/>
</dbReference>
<feature type="domain" description="F-box" evidence="1">
    <location>
        <begin position="4"/>
        <end position="62"/>
    </location>
</feature>
<dbReference type="InParanoid" id="E3N3H3"/>
<accession>E3N3H3</accession>
<dbReference type="PROSITE" id="PS50181">
    <property type="entry name" value="FBOX"/>
    <property type="match status" value="1"/>
</dbReference>
<keyword evidence="3" id="KW-1185">Reference proteome</keyword>
<dbReference type="HOGENOM" id="CLU_028840_6_0_1"/>
<dbReference type="PANTHER" id="PTHR21503:SF52">
    <property type="entry name" value="F-BOX DOMAIN-CONTAINING PROTEIN"/>
    <property type="match status" value="1"/>
</dbReference>
<dbReference type="AlphaFoldDB" id="E3N3H3"/>